<dbReference type="GO" id="GO:0003911">
    <property type="term" value="F:DNA ligase (NAD+) activity"/>
    <property type="evidence" value="ECO:0007669"/>
    <property type="project" value="UniProtKB-EC"/>
</dbReference>
<dbReference type="CDD" id="cd00114">
    <property type="entry name" value="LIGANc"/>
    <property type="match status" value="1"/>
</dbReference>
<feature type="domain" description="NAD-dependent DNA ligase N-terminal" evidence="14">
    <location>
        <begin position="1"/>
        <end position="414"/>
    </location>
</feature>
<dbReference type="InterPro" id="IPR004149">
    <property type="entry name" value="Znf_DNAligase_C4"/>
</dbReference>
<evidence type="ECO:0000313" key="15">
    <source>
        <dbReference type="EMBL" id="SUZ97458.1"/>
    </source>
</evidence>
<evidence type="ECO:0000256" key="7">
    <source>
        <dbReference type="ARBA" id="ARBA00022763"/>
    </source>
</evidence>
<dbReference type="InterPro" id="IPR013840">
    <property type="entry name" value="DNAligase_N"/>
</dbReference>
<dbReference type="EMBL" id="UINC01002512">
    <property type="protein sequence ID" value="SUZ97458.1"/>
    <property type="molecule type" value="Genomic_DNA"/>
</dbReference>
<feature type="domain" description="Helix-hairpin-helix DNA-binding motif class 1" evidence="13">
    <location>
        <begin position="412"/>
        <end position="431"/>
    </location>
</feature>
<dbReference type="PANTHER" id="PTHR23389">
    <property type="entry name" value="CHROMOSOME TRANSMISSION FIDELITY FACTOR 18"/>
    <property type="match status" value="1"/>
</dbReference>
<dbReference type="InterPro" id="IPR001679">
    <property type="entry name" value="DNA_ligase"/>
</dbReference>
<dbReference type="GO" id="GO:0046872">
    <property type="term" value="F:metal ion binding"/>
    <property type="evidence" value="ECO:0007669"/>
    <property type="project" value="UniProtKB-KW"/>
</dbReference>
<evidence type="ECO:0000256" key="3">
    <source>
        <dbReference type="ARBA" id="ARBA00012722"/>
    </source>
</evidence>
<dbReference type="Gene3D" id="6.20.10.30">
    <property type="match status" value="1"/>
</dbReference>
<dbReference type="NCBIfam" id="TIGR00575">
    <property type="entry name" value="dnlj"/>
    <property type="match status" value="1"/>
</dbReference>
<keyword evidence="4" id="KW-0436">Ligase</keyword>
<dbReference type="FunFam" id="3.30.470.30:FF:000001">
    <property type="entry name" value="DNA ligase"/>
    <property type="match status" value="1"/>
</dbReference>
<name>A0A381S2B6_9ZZZZ</name>
<proteinExistence type="inferred from homology"/>
<keyword evidence="9" id="KW-0460">Magnesium</keyword>
<comment type="cofactor">
    <cofactor evidence="1">
        <name>Mg(2+)</name>
        <dbReference type="ChEBI" id="CHEBI:18420"/>
    </cofactor>
</comment>
<comment type="function">
    <text evidence="2">DNA ligase that catalyzes the formation of phosphodiester linkages between 5'-phosphoryl and 3'-hydroxyl groups in double-stranded DNA using NAD as a coenzyme and as the energy source for the reaction. It is essential for DNA replication and repair of damaged DNA.</text>
</comment>
<dbReference type="PANTHER" id="PTHR23389:SF9">
    <property type="entry name" value="DNA LIGASE"/>
    <property type="match status" value="1"/>
</dbReference>
<keyword evidence="5" id="KW-0235">DNA replication</keyword>
<evidence type="ECO:0000256" key="10">
    <source>
        <dbReference type="ARBA" id="ARBA00023027"/>
    </source>
</evidence>
<dbReference type="Gene3D" id="1.10.287.610">
    <property type="entry name" value="Helix hairpin bin"/>
    <property type="match status" value="1"/>
</dbReference>
<evidence type="ECO:0000256" key="6">
    <source>
        <dbReference type="ARBA" id="ARBA00022723"/>
    </source>
</evidence>
<evidence type="ECO:0000259" key="13">
    <source>
        <dbReference type="SMART" id="SM00278"/>
    </source>
</evidence>
<evidence type="ECO:0000256" key="4">
    <source>
        <dbReference type="ARBA" id="ARBA00022598"/>
    </source>
</evidence>
<dbReference type="Gene3D" id="2.40.50.140">
    <property type="entry name" value="Nucleic acid-binding proteins"/>
    <property type="match status" value="1"/>
</dbReference>
<dbReference type="InterPro" id="IPR003583">
    <property type="entry name" value="Hlx-hairpin-Hlx_DNA-bd_motif"/>
</dbReference>
<dbReference type="Pfam" id="PF03119">
    <property type="entry name" value="DNA_ligase_ZBD"/>
    <property type="match status" value="1"/>
</dbReference>
<dbReference type="SUPFAM" id="SSF56091">
    <property type="entry name" value="DNA ligase/mRNA capping enzyme, catalytic domain"/>
    <property type="match status" value="1"/>
</dbReference>
<dbReference type="InterPro" id="IPR004150">
    <property type="entry name" value="NAD_DNA_ligase_OB"/>
</dbReference>
<feature type="non-terminal residue" evidence="15">
    <location>
        <position position="553"/>
    </location>
</feature>
<dbReference type="GO" id="GO:0006281">
    <property type="term" value="P:DNA repair"/>
    <property type="evidence" value="ECO:0007669"/>
    <property type="project" value="UniProtKB-KW"/>
</dbReference>
<dbReference type="Pfam" id="PF12826">
    <property type="entry name" value="HHH_2"/>
    <property type="match status" value="1"/>
</dbReference>
<dbReference type="Pfam" id="PF03120">
    <property type="entry name" value="OB_DNA_ligase"/>
    <property type="match status" value="1"/>
</dbReference>
<feature type="domain" description="Helix-hairpin-helix DNA-binding motif class 1" evidence="13">
    <location>
        <begin position="446"/>
        <end position="465"/>
    </location>
</feature>
<dbReference type="InterPro" id="IPR013839">
    <property type="entry name" value="DNAligase_adenylation"/>
</dbReference>
<protein>
    <recommendedName>
        <fullName evidence="3">DNA ligase (NAD(+))</fullName>
        <ecNumber evidence="3">6.5.1.2</ecNumber>
    </recommendedName>
</protein>
<keyword evidence="10" id="KW-0520">NAD</keyword>
<keyword evidence="11" id="KW-0234">DNA repair</keyword>
<evidence type="ECO:0000256" key="9">
    <source>
        <dbReference type="ARBA" id="ARBA00022842"/>
    </source>
</evidence>
<dbReference type="FunFam" id="1.10.150.20:FF:000007">
    <property type="entry name" value="DNA ligase"/>
    <property type="match status" value="1"/>
</dbReference>
<dbReference type="GO" id="GO:0005829">
    <property type="term" value="C:cytosol"/>
    <property type="evidence" value="ECO:0007669"/>
    <property type="project" value="TreeGrafter"/>
</dbReference>
<dbReference type="Gene3D" id="3.30.470.30">
    <property type="entry name" value="DNA ligase/mRNA capping enzyme"/>
    <property type="match status" value="1"/>
</dbReference>
<dbReference type="SUPFAM" id="SSF47781">
    <property type="entry name" value="RuvA domain 2-like"/>
    <property type="match status" value="1"/>
</dbReference>
<keyword evidence="6" id="KW-0479">Metal-binding</keyword>
<evidence type="ECO:0000256" key="11">
    <source>
        <dbReference type="ARBA" id="ARBA00023204"/>
    </source>
</evidence>
<evidence type="ECO:0000256" key="12">
    <source>
        <dbReference type="ARBA" id="ARBA00034005"/>
    </source>
</evidence>
<dbReference type="AlphaFoldDB" id="A0A381S2B6"/>
<dbReference type="FunFam" id="1.10.150.20:FF:000006">
    <property type="entry name" value="DNA ligase"/>
    <property type="match status" value="1"/>
</dbReference>
<dbReference type="PIRSF" id="PIRSF001604">
    <property type="entry name" value="LigA"/>
    <property type="match status" value="1"/>
</dbReference>
<dbReference type="SMART" id="SM00532">
    <property type="entry name" value="LIGANc"/>
    <property type="match status" value="1"/>
</dbReference>
<dbReference type="Pfam" id="PF01653">
    <property type="entry name" value="DNA_ligase_aden"/>
    <property type="match status" value="1"/>
</dbReference>
<dbReference type="NCBIfam" id="NF005932">
    <property type="entry name" value="PRK07956.1"/>
    <property type="match status" value="1"/>
</dbReference>
<evidence type="ECO:0000259" key="14">
    <source>
        <dbReference type="SMART" id="SM00532"/>
    </source>
</evidence>
<reference evidence="15" key="1">
    <citation type="submission" date="2018-05" db="EMBL/GenBank/DDBJ databases">
        <authorList>
            <person name="Lanie J.A."/>
            <person name="Ng W.-L."/>
            <person name="Kazmierczak K.M."/>
            <person name="Andrzejewski T.M."/>
            <person name="Davidsen T.M."/>
            <person name="Wayne K.J."/>
            <person name="Tettelin H."/>
            <person name="Glass J.I."/>
            <person name="Rusch D."/>
            <person name="Podicherti R."/>
            <person name="Tsui H.-C.T."/>
            <person name="Winkler M.E."/>
        </authorList>
    </citation>
    <scope>NUCLEOTIDE SEQUENCE</scope>
</reference>
<evidence type="ECO:0000256" key="5">
    <source>
        <dbReference type="ARBA" id="ARBA00022705"/>
    </source>
</evidence>
<dbReference type="HAMAP" id="MF_01588">
    <property type="entry name" value="DNA_ligase_A"/>
    <property type="match status" value="1"/>
</dbReference>
<keyword evidence="7" id="KW-0227">DNA damage</keyword>
<evidence type="ECO:0000256" key="1">
    <source>
        <dbReference type="ARBA" id="ARBA00001946"/>
    </source>
</evidence>
<dbReference type="InterPro" id="IPR012340">
    <property type="entry name" value="NA-bd_OB-fold"/>
</dbReference>
<dbReference type="FunFam" id="2.40.50.140:FF:000012">
    <property type="entry name" value="DNA ligase"/>
    <property type="match status" value="1"/>
</dbReference>
<dbReference type="GO" id="GO:0003677">
    <property type="term" value="F:DNA binding"/>
    <property type="evidence" value="ECO:0007669"/>
    <property type="project" value="InterPro"/>
</dbReference>
<sequence length="553" mass="61028">VADQEYDTLLRELQKLEQDHPELVTHDSPTQRVGARPLEAFGTVDHRLPMLSLENAMSDEELIAFDERVKKGLDVDKSIEYVAELKMDGLAVELVYENGTFVRGSTRGDGFTGEGITQNLRTVRAIPLKLRDQKWPSSFEVRGEVFMDKQGFVLLNEQRLKEDESPFANPRNAAAGSLRQLDSSVTAGRPLKFFAYELAGATQPSQWETLESLKSWGLPVNGHTKLCGSMDAAVNFFHRWENERESLPYEIDGVVVKVNDLAKREALGVRSRSPRWAIAGKFKAQQVTTVVEDIIASVGRTGAVTPVAKLQAVSVGGVTVTNATLHNQDEINRKDVRIGDTVLIQRAGDVIPEVVKVISEKRPKETKPYSLPDSCPQCNGEVIRPEGEVVARCQNAACPAQVKGRIDHFVSKRAMDMDGLGTKLIDQMVEEGLLRDFSDIFTLKKEDVAGLERMAEKSAENLMDAIKASKTVSLWRFVYGLGIRNVGEHLAQVLANRFGDLDAFMSAAPEELEEIDEVGPIVAASIHSFFSGESNRAIVERCLASGVTLENPP</sequence>
<dbReference type="SMART" id="SM00278">
    <property type="entry name" value="HhH1"/>
    <property type="match status" value="3"/>
</dbReference>
<evidence type="ECO:0000256" key="8">
    <source>
        <dbReference type="ARBA" id="ARBA00022833"/>
    </source>
</evidence>
<dbReference type="InterPro" id="IPR041663">
    <property type="entry name" value="DisA/LigA_HHH"/>
</dbReference>
<dbReference type="GO" id="GO:0006260">
    <property type="term" value="P:DNA replication"/>
    <property type="evidence" value="ECO:0007669"/>
    <property type="project" value="UniProtKB-KW"/>
</dbReference>
<gene>
    <name evidence="15" type="ORF">METZ01_LOCUS50312</name>
</gene>
<dbReference type="SUPFAM" id="SSF50249">
    <property type="entry name" value="Nucleic acid-binding proteins"/>
    <property type="match status" value="1"/>
</dbReference>
<dbReference type="EC" id="6.5.1.2" evidence="3"/>
<evidence type="ECO:0000256" key="2">
    <source>
        <dbReference type="ARBA" id="ARBA00004067"/>
    </source>
</evidence>
<accession>A0A381S2B6</accession>
<organism evidence="15">
    <name type="scientific">marine metagenome</name>
    <dbReference type="NCBI Taxonomy" id="408172"/>
    <lineage>
        <taxon>unclassified sequences</taxon>
        <taxon>metagenomes</taxon>
        <taxon>ecological metagenomes</taxon>
    </lineage>
</organism>
<feature type="non-terminal residue" evidence="15">
    <location>
        <position position="1"/>
    </location>
</feature>
<dbReference type="Gene3D" id="1.10.150.20">
    <property type="entry name" value="5' to 3' exonuclease, C-terminal subdomain"/>
    <property type="match status" value="2"/>
</dbReference>
<keyword evidence="8" id="KW-0862">Zinc</keyword>
<comment type="catalytic activity">
    <reaction evidence="12">
        <text>NAD(+) + (deoxyribonucleotide)n-3'-hydroxyl + 5'-phospho-(deoxyribonucleotide)m = (deoxyribonucleotide)n+m + AMP + beta-nicotinamide D-nucleotide.</text>
        <dbReference type="EC" id="6.5.1.2"/>
    </reaction>
</comment>
<dbReference type="InterPro" id="IPR010994">
    <property type="entry name" value="RuvA_2-like"/>
</dbReference>
<feature type="domain" description="Helix-hairpin-helix DNA-binding motif class 1" evidence="13">
    <location>
        <begin position="510"/>
        <end position="529"/>
    </location>
</feature>